<feature type="region of interest" description="Disordered" evidence="1">
    <location>
        <begin position="63"/>
        <end position="82"/>
    </location>
</feature>
<dbReference type="InterPro" id="IPR010982">
    <property type="entry name" value="Lambda_DNA-bd_dom_sf"/>
</dbReference>
<accession>A0A4D8Q569</accession>
<name>A0A4D8Q569_AZOBR</name>
<sequence>MRPIQCKLARAALGWGVRDVASATGMSPNTIVRFERGERMRDRTVAELRTLFESNGLEFIDEADGKGPGLRFRQPLPAEPEG</sequence>
<evidence type="ECO:0000313" key="3">
    <source>
        <dbReference type="Proteomes" id="UP000298596"/>
    </source>
</evidence>
<dbReference type="GO" id="GO:0003677">
    <property type="term" value="F:DNA binding"/>
    <property type="evidence" value="ECO:0007669"/>
    <property type="project" value="InterPro"/>
</dbReference>
<dbReference type="InterPro" id="IPR001387">
    <property type="entry name" value="Cro/C1-type_HTH"/>
</dbReference>
<gene>
    <name evidence="2" type="ORF">D3867_04070</name>
</gene>
<evidence type="ECO:0000313" key="2">
    <source>
        <dbReference type="EMBL" id="QCO01292.1"/>
    </source>
</evidence>
<dbReference type="Gene3D" id="1.10.260.40">
    <property type="entry name" value="lambda repressor-like DNA-binding domains"/>
    <property type="match status" value="1"/>
</dbReference>
<dbReference type="CDD" id="cd00093">
    <property type="entry name" value="HTH_XRE"/>
    <property type="match status" value="1"/>
</dbReference>
<dbReference type="Pfam" id="PF13560">
    <property type="entry name" value="HTH_31"/>
    <property type="match status" value="1"/>
</dbReference>
<protein>
    <submittedName>
        <fullName evidence="2">XRE family transcriptional regulator</fullName>
    </submittedName>
</protein>
<evidence type="ECO:0000256" key="1">
    <source>
        <dbReference type="SAM" id="MobiDB-lite"/>
    </source>
</evidence>
<dbReference type="EMBL" id="CP032330">
    <property type="protein sequence ID" value="QCO01292.1"/>
    <property type="molecule type" value="Genomic_DNA"/>
</dbReference>
<organism evidence="2 3">
    <name type="scientific">Azospirillum brasilense</name>
    <dbReference type="NCBI Taxonomy" id="192"/>
    <lineage>
        <taxon>Bacteria</taxon>
        <taxon>Pseudomonadati</taxon>
        <taxon>Pseudomonadota</taxon>
        <taxon>Alphaproteobacteria</taxon>
        <taxon>Rhodospirillales</taxon>
        <taxon>Azospirillaceae</taxon>
        <taxon>Azospirillum</taxon>
    </lineage>
</organism>
<proteinExistence type="predicted"/>
<dbReference type="AlphaFoldDB" id="A0A4D8Q569"/>
<dbReference type="Proteomes" id="UP000298596">
    <property type="component" value="Chromosome"/>
</dbReference>
<reference evidence="2 3" key="1">
    <citation type="submission" date="2018-09" db="EMBL/GenBank/DDBJ databases">
        <title>Whole genome based analysis of evolution and adaptive divergence in Indian and Brazilian strains of Azospirillum brasilense.</title>
        <authorList>
            <person name="Singh C."/>
            <person name="Tripathi A.K."/>
        </authorList>
    </citation>
    <scope>NUCLEOTIDE SEQUENCE [LARGE SCALE GENOMIC DNA]</scope>
    <source>
        <strain evidence="2 3">MTCC4036</strain>
    </source>
</reference>
<dbReference type="SUPFAM" id="SSF47413">
    <property type="entry name" value="lambda repressor-like DNA-binding domains"/>
    <property type="match status" value="1"/>
</dbReference>